<organism evidence="2 3">
    <name type="scientific">Lates calcarifer</name>
    <name type="common">Barramundi</name>
    <name type="synonym">Holocentrus calcarifer</name>
    <dbReference type="NCBI Taxonomy" id="8187"/>
    <lineage>
        <taxon>Eukaryota</taxon>
        <taxon>Metazoa</taxon>
        <taxon>Chordata</taxon>
        <taxon>Craniata</taxon>
        <taxon>Vertebrata</taxon>
        <taxon>Euteleostomi</taxon>
        <taxon>Actinopterygii</taxon>
        <taxon>Neopterygii</taxon>
        <taxon>Teleostei</taxon>
        <taxon>Neoteleostei</taxon>
        <taxon>Acanthomorphata</taxon>
        <taxon>Carangaria</taxon>
        <taxon>Carangaria incertae sedis</taxon>
        <taxon>Centropomidae</taxon>
        <taxon>Lates</taxon>
    </lineage>
</organism>
<evidence type="ECO:0000313" key="3">
    <source>
        <dbReference type="RefSeq" id="XP_050923343.1"/>
    </source>
</evidence>
<feature type="domain" description="Methyltransferase" evidence="1">
    <location>
        <begin position="90"/>
        <end position="181"/>
    </location>
</feature>
<name>A0AAJ8B0Y8_LATCA</name>
<dbReference type="PANTHER" id="PTHR43591:SF101">
    <property type="entry name" value="METHYLTRANSFERASE-LIKE PROTEIN 27"/>
    <property type="match status" value="1"/>
</dbReference>
<dbReference type="PANTHER" id="PTHR43591">
    <property type="entry name" value="METHYLTRANSFERASE"/>
    <property type="match status" value="1"/>
</dbReference>
<dbReference type="RefSeq" id="XP_050923343.1">
    <property type="nucleotide sequence ID" value="XM_051067386.1"/>
</dbReference>
<dbReference type="Pfam" id="PF13649">
    <property type="entry name" value="Methyltransf_25"/>
    <property type="match status" value="1"/>
</dbReference>
<dbReference type="Gene3D" id="3.40.50.150">
    <property type="entry name" value="Vaccinia Virus protein VP39"/>
    <property type="match status" value="1"/>
</dbReference>
<accession>A0AAJ8B0Y8</accession>
<gene>
    <name evidence="3" type="primary">LOC108889890</name>
</gene>
<dbReference type="CDD" id="cd02440">
    <property type="entry name" value="AdoMet_MTases"/>
    <property type="match status" value="1"/>
</dbReference>
<dbReference type="InterPro" id="IPR029063">
    <property type="entry name" value="SAM-dependent_MTases_sf"/>
</dbReference>
<dbReference type="AlphaFoldDB" id="A0AAJ8B0Y8"/>
<dbReference type="GeneID" id="108889890"/>
<dbReference type="SUPFAM" id="SSF53335">
    <property type="entry name" value="S-adenosyl-L-methionine-dependent methyltransferases"/>
    <property type="match status" value="1"/>
</dbReference>
<reference evidence="3" key="1">
    <citation type="submission" date="2025-08" db="UniProtKB">
        <authorList>
            <consortium name="RefSeq"/>
        </authorList>
    </citation>
    <scope>IDENTIFICATION</scope>
    <source>
        <tissue evidence="3">Brain</tissue>
    </source>
</reference>
<protein>
    <submittedName>
        <fullName evidence="3">Methyltransferase-like protein 27 isoform X1</fullName>
    </submittedName>
</protein>
<evidence type="ECO:0000259" key="1">
    <source>
        <dbReference type="Pfam" id="PF13649"/>
    </source>
</evidence>
<dbReference type="InterPro" id="IPR041698">
    <property type="entry name" value="Methyltransf_25"/>
</dbReference>
<proteinExistence type="predicted"/>
<dbReference type="Proteomes" id="UP000694890">
    <property type="component" value="Unplaced"/>
</dbReference>
<sequence length="264" mass="29432">MGESRVDHRFEVLPSPTLHLIMSDSSRTAEEARVAFQSCKSSDPRDRVQFYDSWAQNYEKDHNLMSYRSPHLAVNFLSENFSGSREEAQVLDVACGTGWVAKLMAELGFRHFVGVDGSKGMLELAAETGLYQDLRLALLGTQPLPAQTGVFDVVVIAGALDAGFVPVSVVREMCHAAKPGGFVCMVRGDHTGAPADKYKKDLERELQLMEEEGLWSLVGIKRVDRYMEDPHVNPERDDVQDKPYISGTVYLYQKSIDTAVKSRD</sequence>
<evidence type="ECO:0000313" key="2">
    <source>
        <dbReference type="Proteomes" id="UP000694890"/>
    </source>
</evidence>